<comment type="subcellular location">
    <subcellularLocation>
        <location evidence="1">Membrane</location>
        <topology evidence="1">Single-pass membrane protein</topology>
    </subcellularLocation>
</comment>
<evidence type="ECO:0000256" key="12">
    <source>
        <dbReference type="RuleBase" id="RU000461"/>
    </source>
</evidence>
<dbReference type="GO" id="GO:0005506">
    <property type="term" value="F:iron ion binding"/>
    <property type="evidence" value="ECO:0007669"/>
    <property type="project" value="InterPro"/>
</dbReference>
<evidence type="ECO:0000256" key="2">
    <source>
        <dbReference type="ARBA" id="ARBA00010617"/>
    </source>
</evidence>
<dbReference type="Proteomes" id="UP000811246">
    <property type="component" value="Chromosome 4"/>
</dbReference>
<evidence type="ECO:0000256" key="10">
    <source>
        <dbReference type="ARBA" id="ARBA00023136"/>
    </source>
</evidence>
<comment type="caution">
    <text evidence="14">The sequence shown here is derived from an EMBL/GenBank/DDBJ whole genome shotgun (WGS) entry which is preliminary data.</text>
</comment>
<keyword evidence="7 12" id="KW-0560">Oxidoreductase</keyword>
<accession>A0A8T1QRW4</accession>
<reference evidence="15" key="2">
    <citation type="submission" date="2021-01" db="EMBL/GenBank/DDBJ databases">
        <authorList>
            <person name="Lovell J.T."/>
            <person name="Bentley N."/>
            <person name="Bhattarai G."/>
            <person name="Jenkins J.W."/>
            <person name="Sreedasyam A."/>
            <person name="Alarcon Y."/>
            <person name="Bock C."/>
            <person name="Boston L."/>
            <person name="Carlson J."/>
            <person name="Cervantes K."/>
            <person name="Clermont K."/>
            <person name="Krom N."/>
            <person name="Kubenka K."/>
            <person name="Mamidi S."/>
            <person name="Mattison C."/>
            <person name="Monteros M."/>
            <person name="Pisani C."/>
            <person name="Plott C."/>
            <person name="Rajasekar S."/>
            <person name="Rhein H.S."/>
            <person name="Rohla C."/>
            <person name="Song M."/>
            <person name="Hilaire R.S."/>
            <person name="Shu S."/>
            <person name="Wells L."/>
            <person name="Wang X."/>
            <person name="Webber J."/>
            <person name="Heerema R.J."/>
            <person name="Klein P."/>
            <person name="Conner P."/>
            <person name="Grauke L."/>
            <person name="Grimwood J."/>
            <person name="Schmutz J."/>
            <person name="Randall J.J."/>
        </authorList>
    </citation>
    <scope>NUCLEOTIDE SEQUENCE</scope>
    <source>
        <tissue evidence="15">Leaf</tissue>
    </source>
</reference>
<keyword evidence="5 11" id="KW-0479">Metal-binding</keyword>
<keyword evidence="9 12" id="KW-0503">Monooxygenase</keyword>
<dbReference type="PANTHER" id="PTHR24282">
    <property type="entry name" value="CYTOCHROME P450 FAMILY MEMBER"/>
    <property type="match status" value="1"/>
</dbReference>
<dbReference type="InterPro" id="IPR002401">
    <property type="entry name" value="Cyt_P450_E_grp-I"/>
</dbReference>
<dbReference type="InterPro" id="IPR001128">
    <property type="entry name" value="Cyt_P450"/>
</dbReference>
<keyword evidence="16" id="KW-1185">Reference proteome</keyword>
<evidence type="ECO:0000256" key="5">
    <source>
        <dbReference type="ARBA" id="ARBA00022723"/>
    </source>
</evidence>
<dbReference type="PRINTS" id="PR00385">
    <property type="entry name" value="P450"/>
</dbReference>
<evidence type="ECO:0000313" key="15">
    <source>
        <dbReference type="EMBL" id="KAG6716910.1"/>
    </source>
</evidence>
<evidence type="ECO:0000256" key="7">
    <source>
        <dbReference type="ARBA" id="ARBA00023002"/>
    </source>
</evidence>
<evidence type="ECO:0000313" key="16">
    <source>
        <dbReference type="Proteomes" id="UP000811609"/>
    </source>
</evidence>
<dbReference type="InterPro" id="IPR017972">
    <property type="entry name" value="Cyt_P450_CS"/>
</dbReference>
<feature type="transmembrane region" description="Helical" evidence="13">
    <location>
        <begin position="6"/>
        <end position="32"/>
    </location>
</feature>
<comment type="similarity">
    <text evidence="2 12">Belongs to the cytochrome P450 family.</text>
</comment>
<dbReference type="SUPFAM" id="SSF48264">
    <property type="entry name" value="Cytochrome P450"/>
    <property type="match status" value="1"/>
</dbReference>
<dbReference type="Pfam" id="PF00067">
    <property type="entry name" value="p450"/>
    <property type="match status" value="1"/>
</dbReference>
<evidence type="ECO:0000256" key="8">
    <source>
        <dbReference type="ARBA" id="ARBA00023004"/>
    </source>
</evidence>
<evidence type="ECO:0000256" key="13">
    <source>
        <dbReference type="SAM" id="Phobius"/>
    </source>
</evidence>
<dbReference type="GO" id="GO:0016020">
    <property type="term" value="C:membrane"/>
    <property type="evidence" value="ECO:0007669"/>
    <property type="project" value="UniProtKB-SubCell"/>
</dbReference>
<dbReference type="PRINTS" id="PR00463">
    <property type="entry name" value="EP450I"/>
</dbReference>
<dbReference type="GO" id="GO:0020037">
    <property type="term" value="F:heme binding"/>
    <property type="evidence" value="ECO:0007669"/>
    <property type="project" value="InterPro"/>
</dbReference>
<dbReference type="PROSITE" id="PS00086">
    <property type="entry name" value="CYTOCHROME_P450"/>
    <property type="match status" value="1"/>
</dbReference>
<dbReference type="OrthoDB" id="1470350at2759"/>
<dbReference type="InterPro" id="IPR050665">
    <property type="entry name" value="Cytochrome_P450_Monooxygen"/>
</dbReference>
<keyword evidence="4 13" id="KW-0812">Transmembrane</keyword>
<keyword evidence="3 11" id="KW-0349">Heme</keyword>
<reference evidence="14" key="1">
    <citation type="submission" date="2020-12" db="EMBL/GenBank/DDBJ databases">
        <title>WGS assembly of Carya illinoinensis cv. Pawnee.</title>
        <authorList>
            <person name="Platts A."/>
            <person name="Shu S."/>
            <person name="Wright S."/>
            <person name="Barry K."/>
            <person name="Edger P."/>
            <person name="Pires J.C."/>
            <person name="Schmutz J."/>
        </authorList>
    </citation>
    <scope>NUCLEOTIDE SEQUENCE</scope>
    <source>
        <tissue evidence="14">Leaf</tissue>
    </source>
</reference>
<evidence type="ECO:0000256" key="4">
    <source>
        <dbReference type="ARBA" id="ARBA00022692"/>
    </source>
</evidence>
<evidence type="ECO:0000256" key="1">
    <source>
        <dbReference type="ARBA" id="ARBA00004167"/>
    </source>
</evidence>
<dbReference type="Gene3D" id="1.10.630.10">
    <property type="entry name" value="Cytochrome P450"/>
    <property type="match status" value="1"/>
</dbReference>
<sequence length="520" mass="59094">MEFLELSQVISIAMVMLFLFLSGRILFSCWITPTLVYQKLRRNGFGGPTPSFPLGNITEMTEKNGGSSLKSSNITHHDIHSSVFPYFARWQKLHGKVFIYWVGTEPFLYIAEPEFLKKMSAEVVAKSWGKPTVFKNDRDPMFGNGLIMSEGDNWVRHRHVITPAFHPTNLKVMATLMVESTTRMLNKWTTLIKSGRPEIDAEREITTTAGIIIAKTSFGMSYNSGQEVFKKLRALQVTLFNSNRFVGVPFNKVLCPKQNLEAKMLGKEIDRLLLTIITDRKKSIEEQRRPSQDLLGLLLQGSRAVDDNPGKSLNTQELVDECKTFFFGGHETTALAITWTLLLLATHPEWQNQLRDEIREVVKDKDHDLDADMVAGLKKMGWVMNEVLRLYPSAPNVQRQARGDIVVNGLTIPNGTNIWIDVVSMHHDPALWGEDANEFKPERFKDDLYGGCKHKMGYLPFGFGGRMCIGRNLTFLEYKIVLTLILSRFSFTLSPTYSHSPSLLLSLRPRYGMPLIFQPL</sequence>
<dbReference type="GO" id="GO:0004497">
    <property type="term" value="F:monooxygenase activity"/>
    <property type="evidence" value="ECO:0007669"/>
    <property type="project" value="UniProtKB-KW"/>
</dbReference>
<proteinExistence type="inferred from homology"/>
<keyword evidence="8 11" id="KW-0408">Iron</keyword>
<evidence type="ECO:0000256" key="6">
    <source>
        <dbReference type="ARBA" id="ARBA00022989"/>
    </source>
</evidence>
<protein>
    <recommendedName>
        <fullName evidence="17">Cytochrome P450</fullName>
    </recommendedName>
</protein>
<evidence type="ECO:0000313" key="14">
    <source>
        <dbReference type="EMBL" id="KAG6657175.1"/>
    </source>
</evidence>
<dbReference type="PANTHER" id="PTHR24282:SF15">
    <property type="entry name" value="CYTOCHROME P450, FAMILY 715, SUBFAMILY A, POLYPEPTIDE 1"/>
    <property type="match status" value="1"/>
</dbReference>
<dbReference type="AlphaFoldDB" id="A0A8T1QRW4"/>
<gene>
    <name evidence="14" type="ORF">CIPAW_04G071700</name>
    <name evidence="15" type="ORF">I3842_04G072000</name>
</gene>
<dbReference type="GO" id="GO:0016705">
    <property type="term" value="F:oxidoreductase activity, acting on paired donors, with incorporation or reduction of molecular oxygen"/>
    <property type="evidence" value="ECO:0007669"/>
    <property type="project" value="InterPro"/>
</dbReference>
<comment type="cofactor">
    <cofactor evidence="11">
        <name>heme</name>
        <dbReference type="ChEBI" id="CHEBI:30413"/>
    </cofactor>
</comment>
<organism evidence="14 16">
    <name type="scientific">Carya illinoinensis</name>
    <name type="common">Pecan</name>
    <dbReference type="NCBI Taxonomy" id="32201"/>
    <lineage>
        <taxon>Eukaryota</taxon>
        <taxon>Viridiplantae</taxon>
        <taxon>Streptophyta</taxon>
        <taxon>Embryophyta</taxon>
        <taxon>Tracheophyta</taxon>
        <taxon>Spermatophyta</taxon>
        <taxon>Magnoliopsida</taxon>
        <taxon>eudicotyledons</taxon>
        <taxon>Gunneridae</taxon>
        <taxon>Pentapetalae</taxon>
        <taxon>rosids</taxon>
        <taxon>fabids</taxon>
        <taxon>Fagales</taxon>
        <taxon>Juglandaceae</taxon>
        <taxon>Carya</taxon>
    </lineage>
</organism>
<evidence type="ECO:0000256" key="9">
    <source>
        <dbReference type="ARBA" id="ARBA00023033"/>
    </source>
</evidence>
<evidence type="ECO:0008006" key="17">
    <source>
        <dbReference type="Google" id="ProtNLM"/>
    </source>
</evidence>
<keyword evidence="6 13" id="KW-1133">Transmembrane helix</keyword>
<dbReference type="Proteomes" id="UP000811609">
    <property type="component" value="Chromosome 4"/>
</dbReference>
<dbReference type="EMBL" id="CM031828">
    <property type="protein sequence ID" value="KAG6716910.1"/>
    <property type="molecule type" value="Genomic_DNA"/>
</dbReference>
<name>A0A8T1QRW4_CARIL</name>
<dbReference type="EMBL" id="CM031812">
    <property type="protein sequence ID" value="KAG6657175.1"/>
    <property type="molecule type" value="Genomic_DNA"/>
</dbReference>
<dbReference type="InterPro" id="IPR036396">
    <property type="entry name" value="Cyt_P450_sf"/>
</dbReference>
<evidence type="ECO:0000256" key="3">
    <source>
        <dbReference type="ARBA" id="ARBA00022617"/>
    </source>
</evidence>
<keyword evidence="10 13" id="KW-0472">Membrane</keyword>
<evidence type="ECO:0000256" key="11">
    <source>
        <dbReference type="PIRSR" id="PIRSR602401-1"/>
    </source>
</evidence>
<feature type="binding site" description="axial binding residue" evidence="11">
    <location>
        <position position="468"/>
    </location>
    <ligand>
        <name>heme</name>
        <dbReference type="ChEBI" id="CHEBI:30413"/>
    </ligand>
    <ligandPart>
        <name>Fe</name>
        <dbReference type="ChEBI" id="CHEBI:18248"/>
    </ligandPart>
</feature>